<feature type="chain" id="PRO_5047350137" description="DUF3718 domain-containing protein" evidence="1">
    <location>
        <begin position="23"/>
        <end position="102"/>
    </location>
</feature>
<reference evidence="2 3" key="1">
    <citation type="submission" date="2019-02" db="EMBL/GenBank/DDBJ databases">
        <title>Corallincola luteus sp. nov., a marine bacterium isolated from surface sediment of Bohai Sea in China.</title>
        <authorList>
            <person name="Ren Q."/>
        </authorList>
    </citation>
    <scope>NUCLEOTIDE SEQUENCE [LARGE SCALE GENOMIC DNA]</scope>
    <source>
        <strain evidence="2 3">DASS28</strain>
    </source>
</reference>
<keyword evidence="3" id="KW-1185">Reference proteome</keyword>
<gene>
    <name evidence="2" type="ORF">EZV61_14410</name>
</gene>
<feature type="signal peptide" evidence="1">
    <location>
        <begin position="1"/>
        <end position="22"/>
    </location>
</feature>
<sequence length="102" mass="11493">MKIITCATSAFAVLLMATSASAEVSLLCLYEKSQGTEVIQHVQRISFAHNNEMLARQQVKELRPVQDWNNSKSGYRLIECSYDSAPSRAIENVWQAQLEESE</sequence>
<proteinExistence type="predicted"/>
<evidence type="ECO:0000313" key="2">
    <source>
        <dbReference type="EMBL" id="TCI02131.1"/>
    </source>
</evidence>
<protein>
    <recommendedName>
        <fullName evidence="4">DUF3718 domain-containing protein</fullName>
    </recommendedName>
</protein>
<evidence type="ECO:0000313" key="3">
    <source>
        <dbReference type="Proteomes" id="UP000292554"/>
    </source>
</evidence>
<comment type="caution">
    <text evidence="2">The sequence shown here is derived from an EMBL/GenBank/DDBJ whole genome shotgun (WGS) entry which is preliminary data.</text>
</comment>
<name>A0ABY2AHN6_9GAMM</name>
<dbReference type="EMBL" id="SJXE01000008">
    <property type="protein sequence ID" value="TCI02131.1"/>
    <property type="molecule type" value="Genomic_DNA"/>
</dbReference>
<dbReference type="Proteomes" id="UP000292554">
    <property type="component" value="Unassembled WGS sequence"/>
</dbReference>
<evidence type="ECO:0008006" key="4">
    <source>
        <dbReference type="Google" id="ProtNLM"/>
    </source>
</evidence>
<accession>A0ABY2AHN6</accession>
<keyword evidence="1" id="KW-0732">Signal</keyword>
<organism evidence="2 3">
    <name type="scientific">Corallincola luteus</name>
    <dbReference type="NCBI Taxonomy" id="1775177"/>
    <lineage>
        <taxon>Bacteria</taxon>
        <taxon>Pseudomonadati</taxon>
        <taxon>Pseudomonadota</taxon>
        <taxon>Gammaproteobacteria</taxon>
        <taxon>Alteromonadales</taxon>
        <taxon>Psychromonadaceae</taxon>
        <taxon>Corallincola</taxon>
    </lineage>
</organism>
<evidence type="ECO:0000256" key="1">
    <source>
        <dbReference type="SAM" id="SignalP"/>
    </source>
</evidence>
<dbReference type="RefSeq" id="WP_131416459.1">
    <property type="nucleotide sequence ID" value="NZ_SJXE01000008.1"/>
</dbReference>